<evidence type="ECO:0000313" key="2">
    <source>
        <dbReference type="Proteomes" id="UP000002595"/>
    </source>
</evidence>
<dbReference type="RefSeq" id="WP_011762561.1">
    <property type="nucleotide sequence ID" value="NC_008701.1"/>
</dbReference>
<dbReference type="STRING" id="384616.Pisl_0809"/>
<accession>A1RSQ3</accession>
<sequence>MLSELYKAGKIKQETLGVLAKTIICIKIGCLPSGPEVIFGNVVLQLAESLSTSKSKQAQPKALKQERTLQQPKLENLKSSRVQVQLESDKSKSVESKEPKSETKVELVKEERISLDKLTTLLAEEAKIDKAKADSVINTLFNYLSVYPSVGVLRLIEDIARMTKVEGRVVRAALEILRSADLIDLKEEGVVNLKRQIRRGELPL</sequence>
<dbReference type="AlphaFoldDB" id="A1RSQ3"/>
<proteinExistence type="predicted"/>
<reference evidence="1" key="1">
    <citation type="submission" date="2006-12" db="EMBL/GenBank/DDBJ databases">
        <title>Complete sequence of Pyrobaculum islandicum DSM 4184.</title>
        <authorList>
            <person name="Copeland A."/>
            <person name="Lucas S."/>
            <person name="Lapidus A."/>
            <person name="Barry K."/>
            <person name="Detter J.C."/>
            <person name="Glavina del Rio T."/>
            <person name="Dalin E."/>
            <person name="Tice H."/>
            <person name="Pitluck S."/>
            <person name="Meincke L."/>
            <person name="Brettin T."/>
            <person name="Bruce D."/>
            <person name="Han C."/>
            <person name="Tapia R."/>
            <person name="Gilna P."/>
            <person name="Schmutz J."/>
            <person name="Larimer F."/>
            <person name="Land M."/>
            <person name="Hauser L."/>
            <person name="Kyrpides N."/>
            <person name="Mikhailova N."/>
            <person name="Cozen A.E."/>
            <person name="Fitz-Gibbon S.T."/>
            <person name="House C.H."/>
            <person name="Saltikov C."/>
            <person name="Lowe T."/>
            <person name="Richardson P."/>
        </authorList>
    </citation>
    <scope>NUCLEOTIDE SEQUENCE [LARGE SCALE GENOMIC DNA]</scope>
    <source>
        <strain evidence="1">DSM 4184</strain>
    </source>
</reference>
<dbReference type="OrthoDB" id="28998at2157"/>
<dbReference type="HOGENOM" id="CLU_1340774_0_0_2"/>
<gene>
    <name evidence="1" type="ordered locus">Pisl_0809</name>
</gene>
<keyword evidence="2" id="KW-1185">Reference proteome</keyword>
<dbReference type="EMBL" id="CP000504">
    <property type="protein sequence ID" value="ABL87985.1"/>
    <property type="molecule type" value="Genomic_DNA"/>
</dbReference>
<name>A1RSQ3_PYRIL</name>
<protein>
    <submittedName>
        <fullName evidence="1">Uncharacterized protein</fullName>
    </submittedName>
</protein>
<dbReference type="eggNOG" id="arCOG03760">
    <property type="taxonomic scope" value="Archaea"/>
</dbReference>
<dbReference type="Proteomes" id="UP000002595">
    <property type="component" value="Chromosome"/>
</dbReference>
<dbReference type="KEGG" id="pis:Pisl_0809"/>
<evidence type="ECO:0000313" key="1">
    <source>
        <dbReference type="EMBL" id="ABL87985.1"/>
    </source>
</evidence>
<dbReference type="GeneID" id="4617665"/>
<organism evidence="1 2">
    <name type="scientific">Pyrobaculum islandicum (strain DSM 4184 / JCM 9189 / GEO3)</name>
    <dbReference type="NCBI Taxonomy" id="384616"/>
    <lineage>
        <taxon>Archaea</taxon>
        <taxon>Thermoproteota</taxon>
        <taxon>Thermoprotei</taxon>
        <taxon>Thermoproteales</taxon>
        <taxon>Thermoproteaceae</taxon>
        <taxon>Pyrobaculum</taxon>
    </lineage>
</organism>